<evidence type="ECO:0000256" key="7">
    <source>
        <dbReference type="ARBA" id="ARBA00023049"/>
    </source>
</evidence>
<evidence type="ECO:0000313" key="10">
    <source>
        <dbReference type="Proteomes" id="UP000256970"/>
    </source>
</evidence>
<accession>A0A383WM84</accession>
<keyword evidence="4" id="KW-0732">Signal</keyword>
<keyword evidence="2" id="KW-0645">Protease</keyword>
<sequence>MKGRRRSLLSMKGRRCGTLTPEPQHLSQLEYKHAVFAAKEAAFQAKNSSSGSSVRQYIIPTYVHIVVSDDGTGMGDVAKDVVEKQVKALNEAYATNAATAGIQWVFQVRSVVKTSGPDMCDQQNEASMKAKLRKGSRDALNLYITDLSACGLLGYSSWPWDLKKKGMVMDGVVIHYDTLPGGQYRPYNLGRTGIHEIGHWLGLYHTFQNGCNGNGDSVQDTPFCASPSEGCPVHRDTCPQPGEDPVRNFMDYSDDSCMRAFTSGQHGRVEQMWKQYRLMV</sequence>
<protein>
    <submittedName>
        <fullName evidence="9">Uncharacterized protein</fullName>
    </submittedName>
</protein>
<proteinExistence type="inferred from homology"/>
<gene>
    <name evidence="9" type="ORF">BQ4739_LOCUS18876</name>
</gene>
<comment type="similarity">
    <text evidence="1">Belongs to the peptidase M43B family.</text>
</comment>
<dbReference type="EMBL" id="FNXT01001326">
    <property type="protein sequence ID" value="SZX78555.1"/>
    <property type="molecule type" value="Genomic_DNA"/>
</dbReference>
<keyword evidence="5" id="KW-0378">Hydrolase</keyword>
<evidence type="ECO:0000256" key="4">
    <source>
        <dbReference type="ARBA" id="ARBA00022729"/>
    </source>
</evidence>
<evidence type="ECO:0000256" key="8">
    <source>
        <dbReference type="ARBA" id="ARBA00023157"/>
    </source>
</evidence>
<dbReference type="PANTHER" id="PTHR47466">
    <property type="match status" value="1"/>
</dbReference>
<organism evidence="9 10">
    <name type="scientific">Tetradesmus obliquus</name>
    <name type="common">Green alga</name>
    <name type="synonym">Acutodesmus obliquus</name>
    <dbReference type="NCBI Taxonomy" id="3088"/>
    <lineage>
        <taxon>Eukaryota</taxon>
        <taxon>Viridiplantae</taxon>
        <taxon>Chlorophyta</taxon>
        <taxon>core chlorophytes</taxon>
        <taxon>Chlorophyceae</taxon>
        <taxon>CS clade</taxon>
        <taxon>Sphaeropleales</taxon>
        <taxon>Scenedesmaceae</taxon>
        <taxon>Tetradesmus</taxon>
    </lineage>
</organism>
<dbReference type="Gene3D" id="3.40.390.10">
    <property type="entry name" value="Collagenase (Catalytic Domain)"/>
    <property type="match status" value="1"/>
</dbReference>
<dbReference type="GO" id="GO:0046872">
    <property type="term" value="F:metal ion binding"/>
    <property type="evidence" value="ECO:0007669"/>
    <property type="project" value="UniProtKB-KW"/>
</dbReference>
<evidence type="ECO:0000256" key="1">
    <source>
        <dbReference type="ARBA" id="ARBA00008721"/>
    </source>
</evidence>
<dbReference type="CDD" id="cd04275">
    <property type="entry name" value="ZnMc_pappalysin_like"/>
    <property type="match status" value="1"/>
</dbReference>
<dbReference type="STRING" id="3088.A0A383WM84"/>
<dbReference type="AlphaFoldDB" id="A0A383WM84"/>
<reference evidence="9 10" key="1">
    <citation type="submission" date="2016-10" db="EMBL/GenBank/DDBJ databases">
        <authorList>
            <person name="Cai Z."/>
        </authorList>
    </citation>
    <scope>NUCLEOTIDE SEQUENCE [LARGE SCALE GENOMIC DNA]</scope>
</reference>
<dbReference type="PANTHER" id="PTHR47466:SF1">
    <property type="entry name" value="METALLOPROTEASE MEP1 (AFU_ORTHOLOGUE AFUA_1G07730)-RELATED"/>
    <property type="match status" value="1"/>
</dbReference>
<dbReference type="GO" id="GO:0006508">
    <property type="term" value="P:proteolysis"/>
    <property type="evidence" value="ECO:0007669"/>
    <property type="project" value="UniProtKB-KW"/>
</dbReference>
<evidence type="ECO:0000256" key="2">
    <source>
        <dbReference type="ARBA" id="ARBA00022670"/>
    </source>
</evidence>
<dbReference type="InterPro" id="IPR008754">
    <property type="entry name" value="Peptidase_M43"/>
</dbReference>
<evidence type="ECO:0000256" key="6">
    <source>
        <dbReference type="ARBA" id="ARBA00022833"/>
    </source>
</evidence>
<keyword evidence="6" id="KW-0862">Zinc</keyword>
<keyword evidence="3" id="KW-0479">Metal-binding</keyword>
<dbReference type="SUPFAM" id="SSF55486">
    <property type="entry name" value="Metalloproteases ('zincins'), catalytic domain"/>
    <property type="match status" value="1"/>
</dbReference>
<evidence type="ECO:0000313" key="9">
    <source>
        <dbReference type="EMBL" id="SZX78555.1"/>
    </source>
</evidence>
<keyword evidence="7" id="KW-0482">Metalloprotease</keyword>
<keyword evidence="10" id="KW-1185">Reference proteome</keyword>
<keyword evidence="8" id="KW-1015">Disulfide bond</keyword>
<dbReference type="GO" id="GO:0008237">
    <property type="term" value="F:metallopeptidase activity"/>
    <property type="evidence" value="ECO:0007669"/>
    <property type="project" value="UniProtKB-KW"/>
</dbReference>
<dbReference type="InterPro" id="IPR024079">
    <property type="entry name" value="MetalloPept_cat_dom_sf"/>
</dbReference>
<evidence type="ECO:0000256" key="5">
    <source>
        <dbReference type="ARBA" id="ARBA00022801"/>
    </source>
</evidence>
<dbReference type="Pfam" id="PF05572">
    <property type="entry name" value="Peptidase_M43"/>
    <property type="match status" value="1"/>
</dbReference>
<name>A0A383WM84_TETOB</name>
<evidence type="ECO:0000256" key="3">
    <source>
        <dbReference type="ARBA" id="ARBA00022723"/>
    </source>
</evidence>
<dbReference type="Proteomes" id="UP000256970">
    <property type="component" value="Unassembled WGS sequence"/>
</dbReference>